<dbReference type="InterPro" id="IPR018303">
    <property type="entry name" value="ATPase_P-typ_P_site"/>
</dbReference>
<reference evidence="12 15" key="1">
    <citation type="journal article" date="2015" name="J. Am. Soc. Brew. Chem.">
        <title>Dissolved carbon dioxide selects for lactic acid bacteria able to grow in and spoil packaged beer.</title>
        <authorList>
            <person name="Bergsveinson J."/>
            <person name="Redekop A."/>
            <person name="Zoerb S."/>
            <person name="Ziola B."/>
        </authorList>
    </citation>
    <scope>NUCLEOTIDE SEQUENCE [LARGE SCALE GENOMIC DNA]</scope>
    <source>
        <strain evidence="12 15">CCC B1205</strain>
    </source>
</reference>
<dbReference type="EMBL" id="LKGI01000089">
    <property type="protein sequence ID" value="RNE27289.1"/>
    <property type="molecule type" value="Genomic_DNA"/>
</dbReference>
<feature type="transmembrane region" description="Helical" evidence="10">
    <location>
        <begin position="546"/>
        <end position="570"/>
    </location>
</feature>
<dbReference type="EC" id="7.2.2.21" evidence="8"/>
<dbReference type="EMBL" id="LGIY01000004">
    <property type="protein sequence ID" value="POE43677.1"/>
    <property type="molecule type" value="Genomic_DNA"/>
</dbReference>
<evidence type="ECO:0000256" key="8">
    <source>
        <dbReference type="ARBA" id="ARBA00039103"/>
    </source>
</evidence>
<keyword evidence="10 12" id="KW-0067">ATP-binding</keyword>
<keyword evidence="10" id="KW-1003">Cell membrane</keyword>
<dbReference type="Proteomes" id="UP000237433">
    <property type="component" value="Unassembled WGS sequence"/>
</dbReference>
<dbReference type="Proteomes" id="UP000284716">
    <property type="component" value="Unassembled WGS sequence"/>
</dbReference>
<evidence type="ECO:0000313" key="13">
    <source>
        <dbReference type="EMBL" id="RND79666.1"/>
    </source>
</evidence>
<dbReference type="SUPFAM" id="SSF81665">
    <property type="entry name" value="Calcium ATPase, transmembrane domain M"/>
    <property type="match status" value="1"/>
</dbReference>
<feature type="transmembrane region" description="Helical" evidence="10">
    <location>
        <begin position="252"/>
        <end position="273"/>
    </location>
</feature>
<comment type="subcellular location">
    <subcellularLocation>
        <location evidence="1">Cell membrane</location>
        <topology evidence="1">Multi-pass membrane protein</topology>
    </subcellularLocation>
</comment>
<evidence type="ECO:0000256" key="5">
    <source>
        <dbReference type="ARBA" id="ARBA00022989"/>
    </source>
</evidence>
<feature type="transmembrane region" description="Helical" evidence="10">
    <location>
        <begin position="62"/>
        <end position="87"/>
    </location>
</feature>
<dbReference type="NCBIfam" id="TIGR01494">
    <property type="entry name" value="ATPase_P-type"/>
    <property type="match status" value="1"/>
</dbReference>
<evidence type="ECO:0000313" key="15">
    <source>
        <dbReference type="Proteomes" id="UP000237433"/>
    </source>
</evidence>
<comment type="similarity">
    <text evidence="2 10">Belongs to the cation transport ATPase (P-type) (TC 3.A.3) family. Type IB subfamily.</text>
</comment>
<dbReference type="InterPro" id="IPR001757">
    <property type="entry name" value="P_typ_ATPase"/>
</dbReference>
<gene>
    <name evidence="12" type="ORF">ACX51_03970</name>
    <name evidence="13" type="ORF">FAM18157_02611</name>
    <name evidence="14" type="ORF">FAM6012_02637</name>
</gene>
<evidence type="ECO:0000256" key="10">
    <source>
        <dbReference type="RuleBase" id="RU362081"/>
    </source>
</evidence>
<dbReference type="GO" id="GO:0005886">
    <property type="term" value="C:plasma membrane"/>
    <property type="evidence" value="ECO:0007669"/>
    <property type="project" value="UniProtKB-SubCell"/>
</dbReference>
<evidence type="ECO:0000256" key="6">
    <source>
        <dbReference type="ARBA" id="ARBA00023065"/>
    </source>
</evidence>
<dbReference type="RefSeq" id="WP_003577000.1">
    <property type="nucleotide sequence ID" value="NZ_AP018392.1"/>
</dbReference>
<dbReference type="PANTHER" id="PTHR48085">
    <property type="entry name" value="CADMIUM/ZINC-TRANSPORTING ATPASE HMA2-RELATED"/>
    <property type="match status" value="1"/>
</dbReference>
<dbReference type="PROSITE" id="PS00154">
    <property type="entry name" value="ATPASE_E1_E2"/>
    <property type="match status" value="1"/>
</dbReference>
<dbReference type="EMBL" id="LKFS01000095">
    <property type="protein sequence ID" value="RND79666.1"/>
    <property type="molecule type" value="Genomic_DNA"/>
</dbReference>
<protein>
    <recommendedName>
        <fullName evidence="8">Cd(2+)-exporting ATPase</fullName>
        <ecNumber evidence="8">7.2.2.21</ecNumber>
    </recommendedName>
</protein>
<sequence length="615" mass="64800">MKKNWQLMMVLAVSAIALVFAFGLKQPLIAQGLITVMGSIIALIMFWGMVKTIRSGNFGVDLLAITAVVATLAVGQYWAAMIVLLMLTGGDALESYAATKASSELKQLLENAPTTAHRMVDGHVEDVEVEAVQVGETILVKPQEVVPVDGTVLAGESLVDEASLTGESKPVAKNAGSDIMSGTVNGDAALTVKVTQRAEDSQYQGIIKLVKESEARPAHFVRMADRYAVPFTLIAYVIAGLGWFFSGDPVRFAQVLVVASPCPLILAAPIAMVSGMSRNSRNGIIVKSGTTLEKLSDAKTFAFDKTGTVTRGILKVATILPQAGFSQDQLLKLAASAEGQSTHILARSLTDAVPTADRLPATDVSETTSFGVNATVDGRKVKVGKAEFAGTKATVDTTAVYVNVDGQYAGAITFSDQIRPEAKETMTKLHELNDAKLIMISGDQQSIADKVAAQVGIDQVYAEQLPQQKIEVLDNVPKDGRPVVMVGDGVNDAPSLAIADVGIAMGAHGATAASESADAVVLRDDLAKVAAATLIAKETMVIAKQAVLIGIAICTGLMLIASFGVIPTIIGAMLQEVVDTVTILYALRARNGLHRQALVDPVRATAEREQIQQIN</sequence>
<accession>K6P7G4</accession>
<dbReference type="FunFam" id="2.70.150.10:FF:000002">
    <property type="entry name" value="Copper-transporting ATPase 1, putative"/>
    <property type="match status" value="1"/>
</dbReference>
<accession>A0A0K1L2A5</accession>
<evidence type="ECO:0000313" key="12">
    <source>
        <dbReference type="EMBL" id="POE43677.1"/>
    </source>
</evidence>
<dbReference type="InterPro" id="IPR023214">
    <property type="entry name" value="HAD_sf"/>
</dbReference>
<evidence type="ECO:0000256" key="2">
    <source>
        <dbReference type="ARBA" id="ARBA00006024"/>
    </source>
</evidence>
<dbReference type="InterPro" id="IPR008250">
    <property type="entry name" value="ATPase_P-typ_transduc_dom_A_sf"/>
</dbReference>
<dbReference type="PANTHER" id="PTHR48085:SF5">
    <property type="entry name" value="CADMIUM_ZINC-TRANSPORTING ATPASE HMA4-RELATED"/>
    <property type="match status" value="1"/>
</dbReference>
<dbReference type="InterPro" id="IPR023298">
    <property type="entry name" value="ATPase_P-typ_TM_dom_sf"/>
</dbReference>
<dbReference type="CDD" id="cd07544">
    <property type="entry name" value="P-type_ATPase_HM"/>
    <property type="match status" value="1"/>
</dbReference>
<evidence type="ECO:0000313" key="16">
    <source>
        <dbReference type="Proteomes" id="UP000284123"/>
    </source>
</evidence>
<dbReference type="InterPro" id="IPR059000">
    <property type="entry name" value="ATPase_P-type_domA"/>
</dbReference>
<keyword evidence="5 10" id="KW-1133">Transmembrane helix</keyword>
<evidence type="ECO:0000256" key="4">
    <source>
        <dbReference type="ARBA" id="ARBA00022692"/>
    </source>
</evidence>
<dbReference type="Gene3D" id="2.70.150.10">
    <property type="entry name" value="Calcium-transporting ATPase, cytoplasmic transduction domain A"/>
    <property type="match status" value="1"/>
</dbReference>
<dbReference type="InterPro" id="IPR023299">
    <property type="entry name" value="ATPase_P-typ_cyto_dom_N"/>
</dbReference>
<evidence type="ECO:0000259" key="11">
    <source>
        <dbReference type="Pfam" id="PF00122"/>
    </source>
</evidence>
<proteinExistence type="inferred from homology"/>
<dbReference type="InterPro" id="IPR027256">
    <property type="entry name" value="P-typ_ATPase_IB"/>
</dbReference>
<comment type="catalytic activity">
    <reaction evidence="9">
        <text>Cd(2+)(in) + ATP + H2O = Cd(2+)(out) + ADP + phosphate + H(+)</text>
        <dbReference type="Rhea" id="RHEA:12132"/>
        <dbReference type="ChEBI" id="CHEBI:15377"/>
        <dbReference type="ChEBI" id="CHEBI:15378"/>
        <dbReference type="ChEBI" id="CHEBI:30616"/>
        <dbReference type="ChEBI" id="CHEBI:43474"/>
        <dbReference type="ChEBI" id="CHEBI:48775"/>
        <dbReference type="ChEBI" id="CHEBI:456216"/>
        <dbReference type="EC" id="7.2.2.21"/>
    </reaction>
</comment>
<keyword evidence="6" id="KW-0406">Ion transport</keyword>
<dbReference type="GO" id="GO:0046872">
    <property type="term" value="F:metal ion binding"/>
    <property type="evidence" value="ECO:0007669"/>
    <property type="project" value="UniProtKB-KW"/>
</dbReference>
<keyword evidence="10" id="KW-0479">Metal-binding</keyword>
<dbReference type="GO" id="GO:0016887">
    <property type="term" value="F:ATP hydrolysis activity"/>
    <property type="evidence" value="ECO:0007669"/>
    <property type="project" value="InterPro"/>
</dbReference>
<name>A0A0K1L2A5_LACPA</name>
<dbReference type="NCBIfam" id="TIGR01512">
    <property type="entry name" value="ATPase-IB2_Cd"/>
    <property type="match status" value="1"/>
</dbReference>
<keyword evidence="3" id="KW-0104">Cadmium</keyword>
<feature type="transmembrane region" description="Helical" evidence="10">
    <location>
        <begin position="31"/>
        <end position="50"/>
    </location>
</feature>
<dbReference type="Proteomes" id="UP000284123">
    <property type="component" value="Unassembled WGS sequence"/>
</dbReference>
<dbReference type="InterPro" id="IPR051014">
    <property type="entry name" value="Cation_Transport_ATPase_IB"/>
</dbReference>
<evidence type="ECO:0000313" key="17">
    <source>
        <dbReference type="Proteomes" id="UP000284716"/>
    </source>
</evidence>
<dbReference type="GO" id="GO:0008551">
    <property type="term" value="F:P-type cadmium transporter activity"/>
    <property type="evidence" value="ECO:0007669"/>
    <property type="project" value="UniProtKB-EC"/>
</dbReference>
<dbReference type="SUPFAM" id="SSF56784">
    <property type="entry name" value="HAD-like"/>
    <property type="match status" value="1"/>
</dbReference>
<dbReference type="NCBIfam" id="TIGR01525">
    <property type="entry name" value="ATPase-IB_hvy"/>
    <property type="match status" value="1"/>
</dbReference>
<keyword evidence="10" id="KW-0547">Nucleotide-binding</keyword>
<dbReference type="SUPFAM" id="SSF81653">
    <property type="entry name" value="Calcium ATPase, transduction domain A"/>
    <property type="match status" value="1"/>
</dbReference>
<evidence type="ECO:0000256" key="3">
    <source>
        <dbReference type="ARBA" id="ARBA00022539"/>
    </source>
</evidence>
<feature type="domain" description="P-type ATPase A" evidence="11">
    <location>
        <begin position="111"/>
        <end position="211"/>
    </location>
</feature>
<keyword evidence="6" id="KW-0813">Transport</keyword>
<evidence type="ECO:0000313" key="14">
    <source>
        <dbReference type="EMBL" id="RNE27289.1"/>
    </source>
</evidence>
<dbReference type="GO" id="GO:0005524">
    <property type="term" value="F:ATP binding"/>
    <property type="evidence" value="ECO:0007669"/>
    <property type="project" value="UniProtKB-UniRule"/>
</dbReference>
<evidence type="ECO:0000256" key="9">
    <source>
        <dbReference type="ARBA" id="ARBA00049338"/>
    </source>
</evidence>
<keyword evidence="13" id="KW-0378">Hydrolase</keyword>
<keyword evidence="7 10" id="KW-0472">Membrane</keyword>
<reference evidence="16 17" key="2">
    <citation type="journal article" date="2018" name="Front. Microbiol.">
        <title>Conversion of Methionine to Cysteine in Lactobacillus paracasei Depends on the Highly Mobile cysK-ctl-cysE Gene Cluster.</title>
        <authorList>
            <person name="Wuthrich D."/>
            <person name="Irmler S."/>
            <person name="Berthoud H."/>
            <person name="Guggenbuhl B."/>
            <person name="Eugster E."/>
            <person name="Bruggmann R."/>
        </authorList>
    </citation>
    <scope>NUCLEOTIDE SEQUENCE [LARGE SCALE GENOMIC DNA]</scope>
    <source>
        <strain evidence="13 17">FAM18157</strain>
        <strain evidence="14 16">FAM6012</strain>
    </source>
</reference>
<dbReference type="SMR" id="A0A0K1L2A5"/>
<evidence type="ECO:0000256" key="7">
    <source>
        <dbReference type="ARBA" id="ARBA00023136"/>
    </source>
</evidence>
<dbReference type="AlphaFoldDB" id="A0A0K1L2A5"/>
<dbReference type="InterPro" id="IPR036412">
    <property type="entry name" value="HAD-like_sf"/>
</dbReference>
<evidence type="ECO:0000256" key="1">
    <source>
        <dbReference type="ARBA" id="ARBA00004651"/>
    </source>
</evidence>
<dbReference type="Pfam" id="PF00122">
    <property type="entry name" value="E1-E2_ATPase"/>
    <property type="match status" value="1"/>
</dbReference>
<dbReference type="Pfam" id="PF00702">
    <property type="entry name" value="Hydrolase"/>
    <property type="match status" value="1"/>
</dbReference>
<dbReference type="GeneID" id="69059651"/>
<organism evidence="13 17">
    <name type="scientific">Lacticaseibacillus paracasei</name>
    <name type="common">Lactobacillus paracasei</name>
    <dbReference type="NCBI Taxonomy" id="1597"/>
    <lineage>
        <taxon>Bacteria</taxon>
        <taxon>Bacillati</taxon>
        <taxon>Bacillota</taxon>
        <taxon>Bacilli</taxon>
        <taxon>Lactobacillales</taxon>
        <taxon>Lactobacillaceae</taxon>
        <taxon>Lacticaseibacillus</taxon>
    </lineage>
</organism>
<dbReference type="PRINTS" id="PR00119">
    <property type="entry name" value="CATATPASE"/>
</dbReference>
<feature type="transmembrane region" description="Helical" evidence="10">
    <location>
        <begin position="227"/>
        <end position="246"/>
    </location>
</feature>
<keyword evidence="4 10" id="KW-0812">Transmembrane</keyword>
<feature type="transmembrane region" description="Helical" evidence="10">
    <location>
        <begin position="6"/>
        <end position="24"/>
    </location>
</feature>
<comment type="caution">
    <text evidence="13">The sequence shown here is derived from an EMBL/GenBank/DDBJ whole genome shotgun (WGS) entry which is preliminary data.</text>
</comment>
<dbReference type="Gene3D" id="3.40.50.1000">
    <property type="entry name" value="HAD superfamily/HAD-like"/>
    <property type="match status" value="1"/>
</dbReference>
<dbReference type="Gene3D" id="3.40.1110.10">
    <property type="entry name" value="Calcium-transporting ATPase, cytoplasmic domain N"/>
    <property type="match status" value="1"/>
</dbReference>